<dbReference type="EMBL" id="FOWQ01000008">
    <property type="protein sequence ID" value="SFP78910.1"/>
    <property type="molecule type" value="Genomic_DNA"/>
</dbReference>
<dbReference type="PANTHER" id="PTHR10357:SF213">
    <property type="entry name" value="ALPHA AMYLASE CATALYTIC REGION"/>
    <property type="match status" value="1"/>
</dbReference>
<dbReference type="STRING" id="1523247.SAMN05660464_4267"/>
<protein>
    <submittedName>
        <fullName evidence="3">Amylosucrase</fullName>
    </submittedName>
</protein>
<dbReference type="Proteomes" id="UP000198857">
    <property type="component" value="Unassembled WGS sequence"/>
</dbReference>
<dbReference type="Gene3D" id="3.20.20.80">
    <property type="entry name" value="Glycosidases"/>
    <property type="match status" value="1"/>
</dbReference>
<dbReference type="AlphaFoldDB" id="A0A1I5T792"/>
<dbReference type="InterPro" id="IPR017853">
    <property type="entry name" value="GH"/>
</dbReference>
<feature type="region of interest" description="Disordered" evidence="1">
    <location>
        <begin position="1"/>
        <end position="33"/>
    </location>
</feature>
<dbReference type="PANTHER" id="PTHR10357">
    <property type="entry name" value="ALPHA-AMYLASE FAMILY MEMBER"/>
    <property type="match status" value="1"/>
</dbReference>
<evidence type="ECO:0000256" key="1">
    <source>
        <dbReference type="SAM" id="MobiDB-lite"/>
    </source>
</evidence>
<dbReference type="Gene3D" id="1.10.1740.10">
    <property type="match status" value="1"/>
</dbReference>
<dbReference type="GO" id="GO:0005975">
    <property type="term" value="P:carbohydrate metabolic process"/>
    <property type="evidence" value="ECO:0007669"/>
    <property type="project" value="InterPro"/>
</dbReference>
<dbReference type="CDD" id="cd11324">
    <property type="entry name" value="AmyAc_Amylosucrase"/>
    <property type="match status" value="1"/>
</dbReference>
<feature type="domain" description="Glycosyl hydrolase family 13 catalytic" evidence="2">
    <location>
        <begin position="130"/>
        <end position="567"/>
    </location>
</feature>
<feature type="compositionally biased region" description="Low complexity" evidence="1">
    <location>
        <begin position="7"/>
        <end position="23"/>
    </location>
</feature>
<dbReference type="InterPro" id="IPR044077">
    <property type="entry name" value="Amylosucrase"/>
</dbReference>
<gene>
    <name evidence="3" type="ORF">SAMN05660464_4267</name>
</gene>
<accession>A0A1I5T792</accession>
<name>A0A1I5T792_9ACTN</name>
<dbReference type="InterPro" id="IPR013780">
    <property type="entry name" value="Glyco_hydro_b"/>
</dbReference>
<sequence length="678" mass="73949">MAGGDTDGTATTTGTTAGTAGDTGTAGGPRDGATRVWSALRRRLSDEATAALGEDEADAFLTRVDLALVDVHGPLAELYGDRADDLFARVLRTALAAAADRPRALRRLDRRRELDPGWFQRTRVQGYVCYVDRFCGTLDRLAGQLDHLAELGTTYLHLMPLLAPREGENDGGYAVADYRAVDPRLGTMADLEAVAGALHERDMALCIDLVLNHTAREHPWAQGWLAGDPAYEGFYTAFPDRTLPDAYDATIPEVFPDRAPGSFSWVPEARGGAGGWVWTTFWPYQWDLDYTNPEVTLAMLGEITWLANRGVDVFRMDAVPFMWKRMGTTCQNQPEGHTLLQLLHAVTRLAAPGVVFKAEAIVAPDDLVQYLGAHERFRPECELAYHNQLMVLLWSSLATGEVRLARQALGRMRAIPPSTSWVTYVRGHDDIGWAITDADAAAVGLDAFAHRRFLNDFYSGRFPGSFARGALFQENEVTGDARVSGSAASLCGIEDALERDDAAALEAGVRRLLLLYSVAYAFGGIPLLYMGDELALRNDAGYLADPARAPDNRWVHRPPMDWAAAARRGEPGTLEGRVFAGIRDLGRVRRSLLALRGGTEPELLDAGSDAVLAWRRRHPRSGAFVGVANFSPRPREVDADTVTGFGSFVQVHGSDGRLGVRSGRLTVPGLGFAWFAEP</sequence>
<dbReference type="RefSeq" id="WP_091114256.1">
    <property type="nucleotide sequence ID" value="NZ_FOWQ01000008.1"/>
</dbReference>
<evidence type="ECO:0000259" key="2">
    <source>
        <dbReference type="SMART" id="SM00642"/>
    </source>
</evidence>
<dbReference type="Pfam" id="PF00128">
    <property type="entry name" value="Alpha-amylase"/>
    <property type="match status" value="1"/>
</dbReference>
<dbReference type="InterPro" id="IPR006047">
    <property type="entry name" value="GH13_cat_dom"/>
</dbReference>
<dbReference type="SMART" id="SM00642">
    <property type="entry name" value="Aamy"/>
    <property type="match status" value="1"/>
</dbReference>
<dbReference type="SUPFAM" id="SSF51445">
    <property type="entry name" value="(Trans)glycosidases"/>
    <property type="match status" value="1"/>
</dbReference>
<keyword evidence="4" id="KW-1185">Reference proteome</keyword>
<evidence type="ECO:0000313" key="3">
    <source>
        <dbReference type="EMBL" id="SFP78910.1"/>
    </source>
</evidence>
<reference evidence="4" key="1">
    <citation type="submission" date="2016-10" db="EMBL/GenBank/DDBJ databases">
        <authorList>
            <person name="Varghese N."/>
            <person name="Submissions S."/>
        </authorList>
    </citation>
    <scope>NUCLEOTIDE SEQUENCE [LARGE SCALE GENOMIC DNA]</scope>
    <source>
        <strain evidence="4">DSM 44208</strain>
    </source>
</reference>
<dbReference type="GO" id="GO:0047669">
    <property type="term" value="F:amylosucrase activity"/>
    <property type="evidence" value="ECO:0007669"/>
    <property type="project" value="InterPro"/>
</dbReference>
<dbReference type="Gene3D" id="3.90.400.10">
    <property type="entry name" value="Oligo-1,6-glucosidase, Domain 2"/>
    <property type="match status" value="1"/>
</dbReference>
<dbReference type="Gene3D" id="2.60.40.1180">
    <property type="entry name" value="Golgi alpha-mannosidase II"/>
    <property type="match status" value="1"/>
</dbReference>
<organism evidence="3 4">
    <name type="scientific">Geodermatophilus dictyosporus</name>
    <dbReference type="NCBI Taxonomy" id="1523247"/>
    <lineage>
        <taxon>Bacteria</taxon>
        <taxon>Bacillati</taxon>
        <taxon>Actinomycetota</taxon>
        <taxon>Actinomycetes</taxon>
        <taxon>Geodermatophilales</taxon>
        <taxon>Geodermatophilaceae</taxon>
        <taxon>Geodermatophilus</taxon>
    </lineage>
</organism>
<dbReference type="InterPro" id="IPR045857">
    <property type="entry name" value="O16G_dom_2"/>
</dbReference>
<proteinExistence type="predicted"/>
<dbReference type="OrthoDB" id="9043248at2"/>
<evidence type="ECO:0000313" key="4">
    <source>
        <dbReference type="Proteomes" id="UP000198857"/>
    </source>
</evidence>